<proteinExistence type="inferred from homology"/>
<keyword evidence="4" id="KW-0472">Membrane</keyword>
<keyword evidence="4" id="KW-1133">Transmembrane helix</keyword>
<dbReference type="OrthoDB" id="27330at2"/>
<evidence type="ECO:0000256" key="4">
    <source>
        <dbReference type="ARBA" id="ARBA00022989"/>
    </source>
</evidence>
<dbReference type="STRING" id="1221996.QY95_00988"/>
<protein>
    <submittedName>
        <fullName evidence="6">Cell envelope-associated transcriptional attenuator LytR-CpsA-Psr, subfamily F2</fullName>
    </submittedName>
</protein>
<evidence type="ECO:0000313" key="6">
    <source>
        <dbReference type="EMBL" id="KKB40925.1"/>
    </source>
</evidence>
<dbReference type="EMBL" id="JWIR02000025">
    <property type="protein sequence ID" value="KKB40925.1"/>
    <property type="molecule type" value="Genomic_DNA"/>
</dbReference>
<accession>A0A0F5I6K5</accession>
<dbReference type="PANTHER" id="PTHR33392:SF3">
    <property type="entry name" value="POLYISOPRENYL-TEICHOIC ACID--PEPTIDOGLYCAN TEICHOIC ACID TRANSFERASE TAGT"/>
    <property type="match status" value="1"/>
</dbReference>
<dbReference type="InterPro" id="IPR004474">
    <property type="entry name" value="LytR_CpsA_psr"/>
</dbReference>
<evidence type="ECO:0000313" key="7">
    <source>
        <dbReference type="Proteomes" id="UP000031563"/>
    </source>
</evidence>
<dbReference type="Pfam" id="PF03816">
    <property type="entry name" value="LytR_cpsA_psr"/>
    <property type="match status" value="1"/>
</dbReference>
<feature type="domain" description="Cell envelope-related transcriptional attenuator" evidence="5">
    <location>
        <begin position="103"/>
        <end position="250"/>
    </location>
</feature>
<sequence length="333" mass="37725">MQEDTQPLRRGRAVKKKRKKRRFVKLFILLPLIFVLSTAAGYGAFLYKKAETVFTGSYVDDGREKSPLRDAEVHPLRDNISILFIGLDESDVREENGDSNGWRSDALMLATLNVEDKSIKLLSIPRDTYTYIPEVGYETKINHAYAFGGPAATVESVEELLDVPVDYYVRMNFKAFMDVVEALDGIEYDVPFKLSEKDSNDVHNAIQLEPGLQHLNGEEALALARTRQYDNDIERGKRQQELLQTVVKEALSLNSVTKYDETLEAIGTNMRTNMTFSELRSLLHYGGNGSVEFETLTLKGTDGRMSNGAYIYELDEAQLQEIQHTLAKHLELD</sequence>
<dbReference type="PANTHER" id="PTHR33392">
    <property type="entry name" value="POLYISOPRENYL-TEICHOIC ACID--PEPTIDOGLYCAN TEICHOIC ACID TRANSFERASE TAGU"/>
    <property type="match status" value="1"/>
</dbReference>
<reference evidence="6" key="1">
    <citation type="submission" date="2015-02" db="EMBL/GenBank/DDBJ databases">
        <title>Genome Assembly of Bacillaceae bacterium MTCC 8252.</title>
        <authorList>
            <person name="Verma A."/>
            <person name="Khatri I."/>
            <person name="Mual P."/>
            <person name="Subramanian S."/>
            <person name="Krishnamurthi S."/>
        </authorList>
    </citation>
    <scope>NUCLEOTIDE SEQUENCE [LARGE SCALE GENOMIC DNA]</scope>
    <source>
        <strain evidence="6">MTCC 8252</strain>
    </source>
</reference>
<dbReference type="AlphaFoldDB" id="A0A0F5I6K5"/>
<evidence type="ECO:0000256" key="2">
    <source>
        <dbReference type="ARBA" id="ARBA00022692"/>
    </source>
</evidence>
<keyword evidence="2" id="KW-0812">Transmembrane</keyword>
<comment type="similarity">
    <text evidence="1">Belongs to the LytR/CpsA/Psr (LCP) family.</text>
</comment>
<evidence type="ECO:0000256" key="1">
    <source>
        <dbReference type="ARBA" id="ARBA00006068"/>
    </source>
</evidence>
<dbReference type="RefSeq" id="WP_046128733.1">
    <property type="nucleotide sequence ID" value="NZ_JWIR02000025.1"/>
</dbReference>
<dbReference type="Proteomes" id="UP000031563">
    <property type="component" value="Unassembled WGS sequence"/>
</dbReference>
<dbReference type="Gene3D" id="3.40.630.190">
    <property type="entry name" value="LCP protein"/>
    <property type="match status" value="1"/>
</dbReference>
<gene>
    <name evidence="6" type="ORF">QY95_00988</name>
</gene>
<name>A0A0F5I6K5_BACTR</name>
<dbReference type="GO" id="GO:0071555">
    <property type="term" value="P:cell wall organization"/>
    <property type="evidence" value="ECO:0007669"/>
    <property type="project" value="UniProtKB-KW"/>
</dbReference>
<dbReference type="NCBIfam" id="TIGR00350">
    <property type="entry name" value="lytR_cpsA_psr"/>
    <property type="match status" value="1"/>
</dbReference>
<comment type="caution">
    <text evidence="6">The sequence shown here is derived from an EMBL/GenBank/DDBJ whole genome shotgun (WGS) entry which is preliminary data.</text>
</comment>
<evidence type="ECO:0000256" key="3">
    <source>
        <dbReference type="ARBA" id="ARBA00022968"/>
    </source>
</evidence>
<evidence type="ECO:0000259" key="5">
    <source>
        <dbReference type="Pfam" id="PF03816"/>
    </source>
</evidence>
<dbReference type="InterPro" id="IPR050922">
    <property type="entry name" value="LytR/CpsA/Psr_CW_biosynth"/>
</dbReference>
<organism evidence="6 7">
    <name type="scientific">Bacillus thermotolerans</name>
    <name type="common">Quasibacillus thermotolerans</name>
    <dbReference type="NCBI Taxonomy" id="1221996"/>
    <lineage>
        <taxon>Bacteria</taxon>
        <taxon>Bacillati</taxon>
        <taxon>Bacillota</taxon>
        <taxon>Bacilli</taxon>
        <taxon>Bacillales</taxon>
        <taxon>Bacillaceae</taxon>
        <taxon>Bacillus</taxon>
    </lineage>
</organism>
<keyword evidence="3" id="KW-0735">Signal-anchor</keyword>
<keyword evidence="7" id="KW-1185">Reference proteome</keyword>